<keyword evidence="5 14" id="KW-0820">tRNA-binding</keyword>
<dbReference type="GO" id="GO:0005524">
    <property type="term" value="F:ATP binding"/>
    <property type="evidence" value="ECO:0007669"/>
    <property type="project" value="UniProtKB-KW"/>
</dbReference>
<dbReference type="EMBL" id="GGFM01003182">
    <property type="protein sequence ID" value="MBW23933.1"/>
    <property type="molecule type" value="Transcribed_RNA"/>
</dbReference>
<dbReference type="GO" id="GO:0005737">
    <property type="term" value="C:cytoplasm"/>
    <property type="evidence" value="ECO:0007669"/>
    <property type="project" value="UniProtKB-SubCell"/>
</dbReference>
<dbReference type="Gene3D" id="3.40.50.620">
    <property type="entry name" value="HUPs"/>
    <property type="match status" value="1"/>
</dbReference>
<dbReference type="NCBIfam" id="TIGR00234">
    <property type="entry name" value="tyrS"/>
    <property type="match status" value="1"/>
</dbReference>
<evidence type="ECO:0000256" key="11">
    <source>
        <dbReference type="ARBA" id="ARBA00023146"/>
    </source>
</evidence>
<evidence type="ECO:0000256" key="10">
    <source>
        <dbReference type="ARBA" id="ARBA00022917"/>
    </source>
</evidence>
<dbReference type="NCBIfam" id="NF006330">
    <property type="entry name" value="PRK08560.1"/>
    <property type="match status" value="1"/>
</dbReference>
<dbReference type="CDD" id="cd00805">
    <property type="entry name" value="TyrRS_core"/>
    <property type="match status" value="1"/>
</dbReference>
<keyword evidence="10 15" id="KW-0648">Protein biosynthesis</keyword>
<evidence type="ECO:0000256" key="2">
    <source>
        <dbReference type="ARBA" id="ARBA00004496"/>
    </source>
</evidence>
<dbReference type="GO" id="GO:0004831">
    <property type="term" value="F:tyrosine-tRNA ligase activity"/>
    <property type="evidence" value="ECO:0007669"/>
    <property type="project" value="UniProtKB-EC"/>
</dbReference>
<dbReference type="Gene3D" id="1.10.240.10">
    <property type="entry name" value="Tyrosyl-Transfer RNA Synthetase"/>
    <property type="match status" value="1"/>
</dbReference>
<evidence type="ECO:0000256" key="15">
    <source>
        <dbReference type="RuleBase" id="RU361234"/>
    </source>
</evidence>
<evidence type="ECO:0000256" key="1">
    <source>
        <dbReference type="ARBA" id="ARBA00004123"/>
    </source>
</evidence>
<dbReference type="InterPro" id="IPR002307">
    <property type="entry name" value="Tyr-tRNA-ligase"/>
</dbReference>
<dbReference type="GO" id="GO:0006437">
    <property type="term" value="P:tyrosyl-tRNA aminoacylation"/>
    <property type="evidence" value="ECO:0007669"/>
    <property type="project" value="InterPro"/>
</dbReference>
<dbReference type="InterPro" id="IPR014729">
    <property type="entry name" value="Rossmann-like_a/b/a_fold"/>
</dbReference>
<feature type="domain" description="TRNA-binding" evidence="16">
    <location>
        <begin position="378"/>
        <end position="479"/>
    </location>
</feature>
<dbReference type="InterPro" id="IPR002547">
    <property type="entry name" value="tRNA-bd_dom"/>
</dbReference>
<dbReference type="InterPro" id="IPR050489">
    <property type="entry name" value="Tyr-tRNA_synthase"/>
</dbReference>
<keyword evidence="12" id="KW-0539">Nucleus</keyword>
<organism evidence="17">
    <name type="scientific">Anopheles braziliensis</name>
    <dbReference type="NCBI Taxonomy" id="58242"/>
    <lineage>
        <taxon>Eukaryota</taxon>
        <taxon>Metazoa</taxon>
        <taxon>Ecdysozoa</taxon>
        <taxon>Arthropoda</taxon>
        <taxon>Hexapoda</taxon>
        <taxon>Insecta</taxon>
        <taxon>Pterygota</taxon>
        <taxon>Neoptera</taxon>
        <taxon>Endopterygota</taxon>
        <taxon>Diptera</taxon>
        <taxon>Nematocera</taxon>
        <taxon>Culicoidea</taxon>
        <taxon>Culicidae</taxon>
        <taxon>Anophelinae</taxon>
        <taxon>Anopheles</taxon>
    </lineage>
</organism>
<dbReference type="SUPFAM" id="SSF50249">
    <property type="entry name" value="Nucleic acid-binding proteins"/>
    <property type="match status" value="1"/>
</dbReference>
<dbReference type="PROSITE" id="PS50886">
    <property type="entry name" value="TRBD"/>
    <property type="match status" value="1"/>
</dbReference>
<evidence type="ECO:0000256" key="8">
    <source>
        <dbReference type="ARBA" id="ARBA00022840"/>
    </source>
</evidence>
<evidence type="ECO:0000256" key="9">
    <source>
        <dbReference type="ARBA" id="ARBA00022884"/>
    </source>
</evidence>
<dbReference type="EC" id="6.1.1.1" evidence="15"/>
<dbReference type="GO" id="GO:0005634">
    <property type="term" value="C:nucleus"/>
    <property type="evidence" value="ECO:0007669"/>
    <property type="project" value="UniProtKB-SubCell"/>
</dbReference>
<protein>
    <recommendedName>
        <fullName evidence="15">Tyrosine--tRNA ligase</fullName>
        <ecNumber evidence="15">6.1.1.1</ecNumber>
    </recommendedName>
    <alternativeName>
        <fullName evidence="15">Tyrosyl-tRNA synthetase</fullName>
    </alternativeName>
</protein>
<keyword evidence="6 15" id="KW-0436">Ligase</keyword>
<comment type="similarity">
    <text evidence="3 15">Belongs to the class-I aminoacyl-tRNA synthetase family.</text>
</comment>
<keyword evidence="4" id="KW-0963">Cytoplasm</keyword>
<evidence type="ECO:0000256" key="3">
    <source>
        <dbReference type="ARBA" id="ARBA00005594"/>
    </source>
</evidence>
<dbReference type="InterPro" id="IPR002305">
    <property type="entry name" value="aa-tRNA-synth_Ic"/>
</dbReference>
<evidence type="ECO:0000259" key="16">
    <source>
        <dbReference type="PROSITE" id="PS50886"/>
    </source>
</evidence>
<dbReference type="GO" id="GO:0000049">
    <property type="term" value="F:tRNA binding"/>
    <property type="evidence" value="ECO:0007669"/>
    <property type="project" value="UniProtKB-UniRule"/>
</dbReference>
<keyword evidence="8 15" id="KW-0067">ATP-binding</keyword>
<evidence type="ECO:0000256" key="7">
    <source>
        <dbReference type="ARBA" id="ARBA00022741"/>
    </source>
</evidence>
<evidence type="ECO:0000256" key="4">
    <source>
        <dbReference type="ARBA" id="ARBA00022490"/>
    </source>
</evidence>
<dbReference type="CDD" id="cd02799">
    <property type="entry name" value="tRNA_bind_EMAP-II_like"/>
    <property type="match status" value="1"/>
</dbReference>
<comment type="catalytic activity">
    <reaction evidence="13">
        <text>tRNA(Tyr) + L-tyrosine + ATP = L-tyrosyl-tRNA(Tyr) + AMP + diphosphate + H(+)</text>
        <dbReference type="Rhea" id="RHEA:10220"/>
        <dbReference type="Rhea" id="RHEA-COMP:9706"/>
        <dbReference type="Rhea" id="RHEA-COMP:9707"/>
        <dbReference type="ChEBI" id="CHEBI:15378"/>
        <dbReference type="ChEBI" id="CHEBI:30616"/>
        <dbReference type="ChEBI" id="CHEBI:33019"/>
        <dbReference type="ChEBI" id="CHEBI:58315"/>
        <dbReference type="ChEBI" id="CHEBI:78442"/>
        <dbReference type="ChEBI" id="CHEBI:78536"/>
        <dbReference type="ChEBI" id="CHEBI:456215"/>
        <dbReference type="EC" id="6.1.1.1"/>
    </reaction>
    <physiologicalReaction direction="left-to-right" evidence="13">
        <dbReference type="Rhea" id="RHEA:10221"/>
    </physiologicalReaction>
</comment>
<sequence length="540" mass="59574">MAATLSVEEKEQLISRNLQEVLGQDNMRTILKERDLKIYWGTATTGKPHIAYFVPMSKIADFLKAGCEVTILFADLHAYLDNMKAPWSLLQERTKYYEAVIKAMLTSLGVPLDKLRFVRGTDYQLSKEYTLDVYRLSSVVTQHDAKKAGAEVVKQVEHPLMSGILYPGLQALDEEYLKVDAQFGGVDQRKIFTFAEKYLPQLGYAKRIHLMNPMIPGLAGGKMSSSEEDSKIDLLDSAAKVKSKIKKAFCEPGNIEDNGLLKFVKHVVYPMFKEGETFVIHRKPDFGGDLVFTEYEALEACFAAQELHPGDLKAAVEVYINRLLEPIRQTFDTDFYRELTDRAYPPPVKAGAGKQAAKTATVTAPAAGAAAAAIGENTPDKLELKVGQILDAIKHPDADSLCVLTVDVGGGERKSIVSNLLANYTLEQLREKLVVVLTNMKASKIRGVESEGLVLYAAGTEKSEALAVPEGSKVGERIIVEGFDNTSNPVPQLNPKKKVWDKIQAELHTGSEGEALWKDFALMTLNGDRIMSTLPGCNIK</sequence>
<dbReference type="PANTHER" id="PTHR46264">
    <property type="entry name" value="TYROSINE-TRNA LIGASE"/>
    <property type="match status" value="1"/>
</dbReference>
<evidence type="ECO:0000256" key="13">
    <source>
        <dbReference type="ARBA" id="ARBA00048400"/>
    </source>
</evidence>
<evidence type="ECO:0000256" key="14">
    <source>
        <dbReference type="PROSITE-ProRule" id="PRU00209"/>
    </source>
</evidence>
<dbReference type="Gene3D" id="2.40.50.140">
    <property type="entry name" value="Nucleic acid-binding proteins"/>
    <property type="match status" value="1"/>
</dbReference>
<keyword evidence="9 14" id="KW-0694">RNA-binding</keyword>
<comment type="subcellular location">
    <subcellularLocation>
        <location evidence="2">Cytoplasm</location>
    </subcellularLocation>
    <subcellularLocation>
        <location evidence="1">Nucleus</location>
    </subcellularLocation>
</comment>
<dbReference type="InterPro" id="IPR012340">
    <property type="entry name" value="NA-bd_OB-fold"/>
</dbReference>
<dbReference type="AlphaFoldDB" id="A0A2M3Z5Y6"/>
<name>A0A2M3Z5Y6_9DIPT</name>
<evidence type="ECO:0000256" key="6">
    <source>
        <dbReference type="ARBA" id="ARBA00022598"/>
    </source>
</evidence>
<dbReference type="PRINTS" id="PR01040">
    <property type="entry name" value="TRNASYNTHTYR"/>
</dbReference>
<proteinExistence type="inferred from homology"/>
<keyword evidence="11 15" id="KW-0030">Aminoacyl-tRNA synthetase</keyword>
<evidence type="ECO:0000256" key="5">
    <source>
        <dbReference type="ARBA" id="ARBA00022555"/>
    </source>
</evidence>
<dbReference type="PANTHER" id="PTHR46264:SF4">
    <property type="entry name" value="TYROSINE--TRNA LIGASE, CYTOPLASMIC"/>
    <property type="match status" value="1"/>
</dbReference>
<dbReference type="FunFam" id="3.40.50.620:FF:000040">
    <property type="entry name" value="Tyrosine--tRNA ligase"/>
    <property type="match status" value="1"/>
</dbReference>
<dbReference type="FunFam" id="1.10.240.10:FF:000004">
    <property type="entry name" value="Tyrosine--tRNA ligase"/>
    <property type="match status" value="1"/>
</dbReference>
<accession>A0A2M3Z5Y6</accession>
<evidence type="ECO:0000313" key="17">
    <source>
        <dbReference type="EMBL" id="MBW23933.1"/>
    </source>
</evidence>
<keyword evidence="7 15" id="KW-0547">Nucleotide-binding</keyword>
<dbReference type="Pfam" id="PF01588">
    <property type="entry name" value="tRNA_bind"/>
    <property type="match status" value="1"/>
</dbReference>
<evidence type="ECO:0000256" key="12">
    <source>
        <dbReference type="ARBA" id="ARBA00023242"/>
    </source>
</evidence>
<dbReference type="SUPFAM" id="SSF52374">
    <property type="entry name" value="Nucleotidylyl transferase"/>
    <property type="match status" value="1"/>
</dbReference>
<reference evidence="17" key="1">
    <citation type="submission" date="2018-01" db="EMBL/GenBank/DDBJ databases">
        <title>An insight into the sialome of Amazonian anophelines.</title>
        <authorList>
            <person name="Ribeiro J.M."/>
            <person name="Scarpassa V."/>
            <person name="Calvo E."/>
        </authorList>
    </citation>
    <scope>NUCLEOTIDE SEQUENCE</scope>
    <source>
        <tissue evidence="17">Salivary glands</tissue>
    </source>
</reference>
<dbReference type="Pfam" id="PF00579">
    <property type="entry name" value="tRNA-synt_1b"/>
    <property type="match status" value="1"/>
</dbReference>